<feature type="compositionally biased region" description="Low complexity" evidence="4">
    <location>
        <begin position="12"/>
        <end position="32"/>
    </location>
</feature>
<dbReference type="PROSITE" id="PS50082">
    <property type="entry name" value="WD_REPEATS_2"/>
    <property type="match status" value="2"/>
</dbReference>
<feature type="compositionally biased region" description="Low complexity" evidence="4">
    <location>
        <begin position="49"/>
        <end position="63"/>
    </location>
</feature>
<feature type="region of interest" description="Disordered" evidence="4">
    <location>
        <begin position="348"/>
        <end position="368"/>
    </location>
</feature>
<evidence type="ECO:0000313" key="6">
    <source>
        <dbReference type="Proteomes" id="UP000001640"/>
    </source>
</evidence>
<dbReference type="SUPFAM" id="SSF50978">
    <property type="entry name" value="WD40 repeat-like"/>
    <property type="match status" value="1"/>
</dbReference>
<reference evidence="5 6" key="1">
    <citation type="journal article" date="2011" name="Proc. Natl. Acad. Sci. U.S.A.">
        <title>Evolutionary erosion of yeast sex chromosomes by mating-type switching accidents.</title>
        <authorList>
            <person name="Gordon J.L."/>
            <person name="Armisen D."/>
            <person name="Proux-Wera E."/>
            <person name="Oheigeartaigh S.S."/>
            <person name="Byrne K.P."/>
            <person name="Wolfe K.H."/>
        </authorList>
    </citation>
    <scope>NUCLEOTIDE SEQUENCE [LARGE SCALE GENOMIC DNA]</scope>
    <source>
        <strain evidence="6">ATCC 76901 / BCRC 22586 / CBS 4309 / NBRC 1992 / NRRL Y-12630</strain>
    </source>
</reference>
<proteinExistence type="predicted"/>
<protein>
    <recommendedName>
        <fullName evidence="7">LisH domain-containing protein</fullName>
    </recommendedName>
</protein>
<evidence type="ECO:0000256" key="4">
    <source>
        <dbReference type="SAM" id="MobiDB-lite"/>
    </source>
</evidence>
<feature type="region of interest" description="Disordered" evidence="4">
    <location>
        <begin position="509"/>
        <end position="533"/>
    </location>
</feature>
<feature type="repeat" description="WD" evidence="3">
    <location>
        <begin position="877"/>
        <end position="905"/>
    </location>
</feature>
<dbReference type="Pfam" id="PF23627">
    <property type="entry name" value="LisH_WDR26"/>
    <property type="match status" value="1"/>
</dbReference>
<evidence type="ECO:0000313" key="5">
    <source>
        <dbReference type="EMBL" id="CCC68975.1"/>
    </source>
</evidence>
<dbReference type="GO" id="GO:0005777">
    <property type="term" value="C:peroxisome"/>
    <property type="evidence" value="ECO:0007669"/>
    <property type="project" value="EnsemblFungi"/>
</dbReference>
<dbReference type="PANTHER" id="PTHR22838:SF0">
    <property type="entry name" value="WD REPEAT-CONTAINING PROTEIN 26"/>
    <property type="match status" value="1"/>
</dbReference>
<dbReference type="KEGG" id="ncs:NCAS_0B08910"/>
<keyword evidence="2" id="KW-0677">Repeat</keyword>
<dbReference type="GO" id="GO:0034657">
    <property type="term" value="C:GID complex"/>
    <property type="evidence" value="ECO:0007669"/>
    <property type="project" value="EnsemblFungi"/>
</dbReference>
<dbReference type="InParanoid" id="G0VAU8"/>
<dbReference type="Pfam" id="PF00400">
    <property type="entry name" value="WD40"/>
    <property type="match status" value="4"/>
</dbReference>
<dbReference type="AlphaFoldDB" id="G0VAU8"/>
<dbReference type="GO" id="GO:0045721">
    <property type="term" value="P:negative regulation of gluconeogenesis"/>
    <property type="evidence" value="ECO:0007669"/>
    <property type="project" value="EnsemblFungi"/>
</dbReference>
<dbReference type="RefSeq" id="XP_003675345.1">
    <property type="nucleotide sequence ID" value="XM_003675297.1"/>
</dbReference>
<dbReference type="OrthoDB" id="972532at2759"/>
<evidence type="ECO:0000256" key="2">
    <source>
        <dbReference type="ARBA" id="ARBA00022737"/>
    </source>
</evidence>
<accession>G0VAU8</accession>
<dbReference type="Gene3D" id="2.130.10.10">
    <property type="entry name" value="YVTN repeat-like/Quinoprotein amine dehydrogenase"/>
    <property type="match status" value="2"/>
</dbReference>
<feature type="compositionally biased region" description="Low complexity" evidence="4">
    <location>
        <begin position="851"/>
        <end position="866"/>
    </location>
</feature>
<evidence type="ECO:0000256" key="1">
    <source>
        <dbReference type="ARBA" id="ARBA00022574"/>
    </source>
</evidence>
<feature type="compositionally biased region" description="Basic and acidic residues" evidence="4">
    <location>
        <begin position="39"/>
        <end position="48"/>
    </location>
</feature>
<dbReference type="OMA" id="KNMTCIS"/>
<name>G0VAU8_NAUCA</name>
<feature type="compositionally biased region" description="Low complexity" evidence="4">
    <location>
        <begin position="555"/>
        <end position="570"/>
    </location>
</feature>
<sequence>MARTLRPPTAESKVSNVTNSNPNPNPNVFVPSYTTAVTERQKKLKESSRGLTSSSSLHNASNSNNGLIGGTFDKVQMTKLLIHTLHELGYENSSICLQEESGGIQVESTVVQKIFKYIRDGSFFDITLELLSKLPLKNGNLNLESLNCHTLLDQSEENVNNKNTQNHSATLDHTISTMTIQLQLFESLFEKIAGMLRRPGVLEQLDTFRQILEIMVLVNKQVFLELVFQSSDPTGAVFYLRAFLRKFIHLWDSVLLLQNDIGLNLETDFTPEQLLREMSSVLTSPLNGNDNNTPFHTIWHDSLKNSREFLIDQISRYIDPNDLVPKGRLVALLKQAIKYQRSKDLFSVLNGNDNNQQEEQDEEQDTDMEKTPKIFNLLQDNTTDFNEINFIEEKTLVQNTDEIWYLQFSPDGKYLASASADSTTDRKILIYDVENDFQVYKILAGNKQCVLYLSFSPDSKYLVSCPFNESANIYDIHIKGEPSNINPEIGDSGIIAEIIQPIDSFHIPNILNQEPPMSPSESSESSLENTTSGNATVMLSRTLPLIGSRTRSNRTHNNSSNNPSSSTTHNVTRDPYVEIGKGNSPRTWCCDWFHTADHYGKFAVGSPDREVVVYDINMRQIIYRMASSIAFDSETNEINTHSTTSSSVFTFMDQFPRIHDLKISYDDKYMILMTHQGNIDVYDISSFPTNETVTKLAESNLSTMTSEEAHQRGHVLLDELILPKIQQLTINKNMTCISLPDIRNTRLDYDMDDEMNDDVAEGSEEGLANLLIVNLPFNEIQLWDYKENLLIQKYMGQRQEQFIIRSCFGYDNKLVASGSEDGKVYIWDRVKGNILGVLSGHNKERLSSFGNNVSRASHSSHSNNTSNDKKFGMNCNTVVWNPRDKSLFASGGDDGYIKIWRVVRD</sequence>
<dbReference type="InterPro" id="IPR015943">
    <property type="entry name" value="WD40/YVTN_repeat-like_dom_sf"/>
</dbReference>
<organism evidence="5 6">
    <name type="scientific">Naumovozyma castellii</name>
    <name type="common">Yeast</name>
    <name type="synonym">Saccharomyces castellii</name>
    <dbReference type="NCBI Taxonomy" id="27288"/>
    <lineage>
        <taxon>Eukaryota</taxon>
        <taxon>Fungi</taxon>
        <taxon>Dikarya</taxon>
        <taxon>Ascomycota</taxon>
        <taxon>Saccharomycotina</taxon>
        <taxon>Saccharomycetes</taxon>
        <taxon>Saccharomycetales</taxon>
        <taxon>Saccharomycetaceae</taxon>
        <taxon>Naumovozyma</taxon>
    </lineage>
</organism>
<dbReference type="PANTHER" id="PTHR22838">
    <property type="entry name" value="WD REPEAT PROTEIN 26-RELATED"/>
    <property type="match status" value="1"/>
</dbReference>
<evidence type="ECO:0000256" key="3">
    <source>
        <dbReference type="PROSITE-ProRule" id="PRU00221"/>
    </source>
</evidence>
<dbReference type="EMBL" id="HE576753">
    <property type="protein sequence ID" value="CCC68975.1"/>
    <property type="molecule type" value="Genomic_DNA"/>
</dbReference>
<feature type="region of interest" description="Disordered" evidence="4">
    <location>
        <begin position="1"/>
        <end position="63"/>
    </location>
</feature>
<keyword evidence="1 3" id="KW-0853">WD repeat</keyword>
<dbReference type="GeneID" id="96902531"/>
<dbReference type="FunCoup" id="G0VAU8">
    <property type="interactions" value="508"/>
</dbReference>
<feature type="region of interest" description="Disordered" evidence="4">
    <location>
        <begin position="548"/>
        <end position="575"/>
    </location>
</feature>
<dbReference type="InterPro" id="IPR051350">
    <property type="entry name" value="WD_repeat-ST_regulator"/>
</dbReference>
<feature type="region of interest" description="Disordered" evidence="4">
    <location>
        <begin position="849"/>
        <end position="869"/>
    </location>
</feature>
<dbReference type="InterPro" id="IPR001680">
    <property type="entry name" value="WD40_rpt"/>
</dbReference>
<dbReference type="STRING" id="1064592.G0VAU8"/>
<dbReference type="Proteomes" id="UP000001640">
    <property type="component" value="Chromosome 2"/>
</dbReference>
<gene>
    <name evidence="5" type="primary">NCAS0B08910</name>
    <name evidence="5" type="ordered locus">NCAS_0B08910</name>
</gene>
<dbReference type="eggNOG" id="KOG0293">
    <property type="taxonomic scope" value="Eukaryota"/>
</dbReference>
<reference key="2">
    <citation type="submission" date="2011-08" db="EMBL/GenBank/DDBJ databases">
        <title>Genome sequence of Naumovozyma castellii.</title>
        <authorList>
            <person name="Gordon J.L."/>
            <person name="Armisen D."/>
            <person name="Proux-Wera E."/>
            <person name="OhEigeartaigh S.S."/>
            <person name="Byrne K.P."/>
            <person name="Wolfe K.H."/>
        </authorList>
    </citation>
    <scope>NUCLEOTIDE SEQUENCE</scope>
    <source>
        <strain>Type strain:CBS 4309</strain>
    </source>
</reference>
<dbReference type="HOGENOM" id="CLU_020885_0_0_1"/>
<keyword evidence="6" id="KW-1185">Reference proteome</keyword>
<dbReference type="GO" id="GO:0043161">
    <property type="term" value="P:proteasome-mediated ubiquitin-dependent protein catabolic process"/>
    <property type="evidence" value="ECO:0007669"/>
    <property type="project" value="EnsemblFungi"/>
</dbReference>
<evidence type="ECO:0008006" key="7">
    <source>
        <dbReference type="Google" id="ProtNLM"/>
    </source>
</evidence>
<dbReference type="InterPro" id="IPR036322">
    <property type="entry name" value="WD40_repeat_dom_sf"/>
</dbReference>
<feature type="repeat" description="WD" evidence="3">
    <location>
        <begin position="811"/>
        <end position="828"/>
    </location>
</feature>
<dbReference type="SMART" id="SM00320">
    <property type="entry name" value="WD40"/>
    <property type="match status" value="6"/>
</dbReference>
<feature type="compositionally biased region" description="Acidic residues" evidence="4">
    <location>
        <begin position="356"/>
        <end position="366"/>
    </location>
</feature>